<dbReference type="RefSeq" id="WP_126507798.1">
    <property type="nucleotide sequence ID" value="NZ_RXNV01000015.1"/>
</dbReference>
<keyword evidence="2" id="KW-1185">Reference proteome</keyword>
<protein>
    <submittedName>
        <fullName evidence="1">Uncharacterized protein</fullName>
    </submittedName>
</protein>
<sequence length="145" mass="16689">MNIWIMIRVSGIIALLFFGYGLLRGAGCDYRFHGVNDQLKSHVNIQCHQARMSGELVSHSGEPILTFEGWLFSYSETYFYLYLRDVDAHVATNLPNAKLKGFSLYENTSLLQGNIQVKDNNEAVVMFYRPERYTSKGRILGRVEW</sequence>
<name>A0A431VWX7_9GAMM</name>
<gene>
    <name evidence="1" type="ORF">EKG39_20145</name>
</gene>
<proteinExistence type="predicted"/>
<evidence type="ECO:0000313" key="2">
    <source>
        <dbReference type="Proteomes" id="UP000282060"/>
    </source>
</evidence>
<reference evidence="1 2" key="1">
    <citation type="submission" date="2018-12" db="EMBL/GenBank/DDBJ databases">
        <authorList>
            <person name="Yu L."/>
        </authorList>
    </citation>
    <scope>NUCLEOTIDE SEQUENCE [LARGE SCALE GENOMIC DNA]</scope>
    <source>
        <strain evidence="1 2">HAW-EB5</strain>
    </source>
</reference>
<dbReference type="Proteomes" id="UP000282060">
    <property type="component" value="Unassembled WGS sequence"/>
</dbReference>
<accession>A0A431VWX7</accession>
<dbReference type="AlphaFoldDB" id="A0A431VWX7"/>
<comment type="caution">
    <text evidence="1">The sequence shown here is derived from an EMBL/GenBank/DDBJ whole genome shotgun (WGS) entry which is preliminary data.</text>
</comment>
<dbReference type="EMBL" id="RXNV01000015">
    <property type="protein sequence ID" value="RTR27713.1"/>
    <property type="molecule type" value="Genomic_DNA"/>
</dbReference>
<organism evidence="1 2">
    <name type="scientific">Shewanella atlantica</name>
    <dbReference type="NCBI Taxonomy" id="271099"/>
    <lineage>
        <taxon>Bacteria</taxon>
        <taxon>Pseudomonadati</taxon>
        <taxon>Pseudomonadota</taxon>
        <taxon>Gammaproteobacteria</taxon>
        <taxon>Alteromonadales</taxon>
        <taxon>Shewanellaceae</taxon>
        <taxon>Shewanella</taxon>
    </lineage>
</organism>
<evidence type="ECO:0000313" key="1">
    <source>
        <dbReference type="EMBL" id="RTR27713.1"/>
    </source>
</evidence>